<dbReference type="InterPro" id="IPR050639">
    <property type="entry name" value="SSR_resolvase"/>
</dbReference>
<dbReference type="GO" id="GO:0015074">
    <property type="term" value="P:DNA integration"/>
    <property type="evidence" value="ECO:0007669"/>
    <property type="project" value="UniProtKB-KW"/>
</dbReference>
<dbReference type="PANTHER" id="PTHR30461:SF2">
    <property type="entry name" value="SERINE RECOMBINASE PINE-RELATED"/>
    <property type="match status" value="1"/>
</dbReference>
<gene>
    <name evidence="5" type="ORF">BSQ44_24460</name>
</gene>
<evidence type="ECO:0000259" key="4">
    <source>
        <dbReference type="PROSITE" id="PS51736"/>
    </source>
</evidence>
<evidence type="ECO:0000313" key="6">
    <source>
        <dbReference type="Proteomes" id="UP000182840"/>
    </source>
</evidence>
<dbReference type="InterPro" id="IPR036162">
    <property type="entry name" value="Resolvase-like_N_sf"/>
</dbReference>
<dbReference type="GO" id="GO:0000150">
    <property type="term" value="F:DNA strand exchange activity"/>
    <property type="evidence" value="ECO:0007669"/>
    <property type="project" value="InterPro"/>
</dbReference>
<dbReference type="InterPro" id="IPR006119">
    <property type="entry name" value="Resolv_N"/>
</dbReference>
<name>A0A1L3SXS9_9HYPH</name>
<proteinExistence type="predicted"/>
<dbReference type="Pfam" id="PF00239">
    <property type="entry name" value="Resolvase"/>
    <property type="match status" value="1"/>
</dbReference>
<feature type="domain" description="Resolvase/invertase-type recombinase catalytic" evidence="4">
    <location>
        <begin position="1"/>
        <end position="99"/>
    </location>
</feature>
<dbReference type="CDD" id="cd03768">
    <property type="entry name" value="SR_ResInv"/>
    <property type="match status" value="1"/>
</dbReference>
<dbReference type="Proteomes" id="UP000182840">
    <property type="component" value="Chromosome"/>
</dbReference>
<dbReference type="RefSeq" id="WP_072607631.1">
    <property type="nucleotide sequence ID" value="NZ_CP018171.1"/>
</dbReference>
<sequence length="132" mass="14689">MHIGRGLLAAIGSCRRGDTLVVWKLDRVSRNLRELLAVLEALIPQGISLKVLNGAGAAIDLSQVEGAAIYTVYAAFAEMERQMNRARTVAGLEARKEKRPQSKRLHHYRRPSLCSVFNSRSARLGHISRTRI</sequence>
<dbReference type="GO" id="GO:0003677">
    <property type="term" value="F:DNA binding"/>
    <property type="evidence" value="ECO:0007669"/>
    <property type="project" value="UniProtKB-KW"/>
</dbReference>
<dbReference type="Gene3D" id="3.40.50.1390">
    <property type="entry name" value="Resolvase, N-terminal catalytic domain"/>
    <property type="match status" value="1"/>
</dbReference>
<dbReference type="InterPro" id="IPR006118">
    <property type="entry name" value="Recombinase_CS"/>
</dbReference>
<protein>
    <recommendedName>
        <fullName evidence="4">Resolvase/invertase-type recombinase catalytic domain-containing protein</fullName>
    </recommendedName>
</protein>
<keyword evidence="1" id="KW-0229">DNA integration</keyword>
<dbReference type="PROSITE" id="PS51736">
    <property type="entry name" value="RECOMBINASES_3"/>
    <property type="match status" value="1"/>
</dbReference>
<reference evidence="6" key="1">
    <citation type="submission" date="2016-11" db="EMBL/GenBank/DDBJ databases">
        <title>Mesorhizobium oceanicum sp. nov., isolated from deep seawater in South China Sea.</title>
        <authorList>
            <person name="Fu G.-Y."/>
        </authorList>
    </citation>
    <scope>NUCLEOTIDE SEQUENCE [LARGE SCALE GENOMIC DNA]</scope>
    <source>
        <strain evidence="6">B7</strain>
    </source>
</reference>
<organism evidence="5 6">
    <name type="scientific">Aquibium oceanicum</name>
    <dbReference type="NCBI Taxonomy" id="1670800"/>
    <lineage>
        <taxon>Bacteria</taxon>
        <taxon>Pseudomonadati</taxon>
        <taxon>Pseudomonadota</taxon>
        <taxon>Alphaproteobacteria</taxon>
        <taxon>Hyphomicrobiales</taxon>
        <taxon>Phyllobacteriaceae</taxon>
        <taxon>Aquibium</taxon>
    </lineage>
</organism>
<dbReference type="PROSITE" id="PS00398">
    <property type="entry name" value="RECOMBINASES_2"/>
    <property type="match status" value="1"/>
</dbReference>
<evidence type="ECO:0000256" key="3">
    <source>
        <dbReference type="ARBA" id="ARBA00023172"/>
    </source>
</evidence>
<dbReference type="SMART" id="SM00857">
    <property type="entry name" value="Resolvase"/>
    <property type="match status" value="1"/>
</dbReference>
<keyword evidence="6" id="KW-1185">Reference proteome</keyword>
<dbReference type="SUPFAM" id="SSF53041">
    <property type="entry name" value="Resolvase-like"/>
    <property type="match status" value="1"/>
</dbReference>
<evidence type="ECO:0000256" key="1">
    <source>
        <dbReference type="ARBA" id="ARBA00022908"/>
    </source>
</evidence>
<dbReference type="AlphaFoldDB" id="A0A1L3SXS9"/>
<evidence type="ECO:0000256" key="2">
    <source>
        <dbReference type="ARBA" id="ARBA00023125"/>
    </source>
</evidence>
<keyword evidence="3" id="KW-0233">DNA recombination</keyword>
<dbReference type="STRING" id="1670800.BSQ44_24460"/>
<dbReference type="PANTHER" id="PTHR30461">
    <property type="entry name" value="DNA-INVERTASE FROM LAMBDOID PROPHAGE"/>
    <property type="match status" value="1"/>
</dbReference>
<dbReference type="OrthoDB" id="9800103at2"/>
<dbReference type="EMBL" id="CP018171">
    <property type="protein sequence ID" value="APH74171.1"/>
    <property type="molecule type" value="Genomic_DNA"/>
</dbReference>
<keyword evidence="2" id="KW-0238">DNA-binding</keyword>
<dbReference type="KEGG" id="meso:BSQ44_24460"/>
<accession>A0A1L3SXS9</accession>
<evidence type="ECO:0000313" key="5">
    <source>
        <dbReference type="EMBL" id="APH74171.1"/>
    </source>
</evidence>